<dbReference type="AlphaFoldDB" id="A0A6N2YDQ6"/>
<comment type="similarity">
    <text evidence="1">Belongs to the bacterial solute-binding protein 7 family.</text>
</comment>
<reference evidence="4" key="1">
    <citation type="submission" date="2019-11" db="EMBL/GenBank/DDBJ databases">
        <authorList>
            <person name="Feng L."/>
        </authorList>
    </citation>
    <scope>NUCLEOTIDE SEQUENCE</scope>
    <source>
        <strain evidence="4">ElimosumLFYP34</strain>
    </source>
</reference>
<dbReference type="NCBIfam" id="TIGR00787">
    <property type="entry name" value="dctP"/>
    <property type="match status" value="1"/>
</dbReference>
<dbReference type="GO" id="GO:0055085">
    <property type="term" value="P:transmembrane transport"/>
    <property type="evidence" value="ECO:0007669"/>
    <property type="project" value="InterPro"/>
</dbReference>
<dbReference type="GO" id="GO:0030288">
    <property type="term" value="C:outer membrane-bounded periplasmic space"/>
    <property type="evidence" value="ECO:0007669"/>
    <property type="project" value="InterPro"/>
</dbReference>
<keyword evidence="2" id="KW-0813">Transport</keyword>
<dbReference type="InterPro" id="IPR004682">
    <property type="entry name" value="TRAP_DctP"/>
</dbReference>
<dbReference type="PANTHER" id="PTHR33376:SF7">
    <property type="entry name" value="C4-DICARBOXYLATE-BINDING PROTEIN DCTB"/>
    <property type="match status" value="1"/>
</dbReference>
<dbReference type="Gene3D" id="3.40.190.170">
    <property type="entry name" value="Bacterial extracellular solute-binding protein, family 7"/>
    <property type="match status" value="1"/>
</dbReference>
<evidence type="ECO:0000256" key="1">
    <source>
        <dbReference type="ARBA" id="ARBA00009023"/>
    </source>
</evidence>
<dbReference type="NCBIfam" id="NF037995">
    <property type="entry name" value="TRAP_S1"/>
    <property type="match status" value="1"/>
</dbReference>
<dbReference type="CDD" id="cd13603">
    <property type="entry name" value="PBP2_TRAP_Siap_TeaA_like"/>
    <property type="match status" value="1"/>
</dbReference>
<organism evidence="4">
    <name type="scientific">Eubacterium limosum</name>
    <dbReference type="NCBI Taxonomy" id="1736"/>
    <lineage>
        <taxon>Bacteria</taxon>
        <taxon>Bacillati</taxon>
        <taxon>Bacillota</taxon>
        <taxon>Clostridia</taxon>
        <taxon>Eubacteriales</taxon>
        <taxon>Eubacteriaceae</taxon>
        <taxon>Eubacterium</taxon>
    </lineage>
</organism>
<dbReference type="PANTHER" id="PTHR33376">
    <property type="match status" value="1"/>
</dbReference>
<keyword evidence="3" id="KW-0732">Signal</keyword>
<dbReference type="Pfam" id="PF03480">
    <property type="entry name" value="DctP"/>
    <property type="match status" value="1"/>
</dbReference>
<name>A0A6N2YDQ6_EUBLI</name>
<evidence type="ECO:0000256" key="3">
    <source>
        <dbReference type="ARBA" id="ARBA00022729"/>
    </source>
</evidence>
<gene>
    <name evidence="4" type="primary">yiaO</name>
    <name evidence="4" type="ORF">ELLFYP34_00085</name>
</gene>
<proteinExistence type="inferred from homology"/>
<evidence type="ECO:0000256" key="2">
    <source>
        <dbReference type="ARBA" id="ARBA00022448"/>
    </source>
</evidence>
<dbReference type="PROSITE" id="PS51257">
    <property type="entry name" value="PROKAR_LIPOPROTEIN"/>
    <property type="match status" value="1"/>
</dbReference>
<evidence type="ECO:0000313" key="4">
    <source>
        <dbReference type="EMBL" id="VYT63798.1"/>
    </source>
</evidence>
<sequence>MKKRLICVVLVSCLLTGLFAGCGKEKKVDANGNPITVIRLAHDNNVNTPVHKAFLKFKEDVEKASNGSIEVMIFPSAQMGSVSDTFEQARRGDIEMSASTTSNFTSTIPEFSVWESYYLFDDSEHAARVLDGDAGKKLMEPLNDQNLEGIGYMEIGFRNFSNSKRPINQVDDLFNLKIRGYNPLQIKAWSALGVTLSAVSFNELYTSLQQNLIDGQECATSSFYTEKFYETQKYWSLTKHLYTNFLWYANKDFMDGLSEENRAIITKAAKECIDYERQLVAETEESSLKNIEEAGVQINEVPTETKREMAQKMNDSIKNDIIKNCGQDIYDYVMEQVELERTNSAQ</sequence>
<dbReference type="InterPro" id="IPR038404">
    <property type="entry name" value="TRAP_DctP_sf"/>
</dbReference>
<protein>
    <submittedName>
        <fullName evidence="4">2,3-diketo-L-gulonate-binding periplasmic protein YiaO</fullName>
    </submittedName>
</protein>
<accession>A0A6N2YDQ6</accession>
<dbReference type="EMBL" id="CACRTR010000001">
    <property type="protein sequence ID" value="VYT63798.1"/>
    <property type="molecule type" value="Genomic_DNA"/>
</dbReference>
<dbReference type="InterPro" id="IPR018389">
    <property type="entry name" value="DctP_fam"/>
</dbReference>
<dbReference type="PIRSF" id="PIRSF006470">
    <property type="entry name" value="DctB"/>
    <property type="match status" value="1"/>
</dbReference>